<evidence type="ECO:0000313" key="6">
    <source>
        <dbReference type="Proteomes" id="UP000006334"/>
    </source>
</evidence>
<dbReference type="EMBL" id="BAEN01000004">
    <property type="protein sequence ID" value="GAC12748.1"/>
    <property type="molecule type" value="Genomic_DNA"/>
</dbReference>
<evidence type="ECO:0000256" key="4">
    <source>
        <dbReference type="ARBA" id="ARBA00023163"/>
    </source>
</evidence>
<dbReference type="Gene3D" id="1.10.4040.10">
    <property type="entry name" value="Penicillinase repressor domain"/>
    <property type="match status" value="1"/>
</dbReference>
<keyword evidence="4" id="KW-0804">Transcription</keyword>
<evidence type="ECO:0000256" key="3">
    <source>
        <dbReference type="ARBA" id="ARBA00023125"/>
    </source>
</evidence>
<dbReference type="InterPro" id="IPR005650">
    <property type="entry name" value="BlaI_family"/>
</dbReference>
<evidence type="ECO:0000256" key="1">
    <source>
        <dbReference type="ARBA" id="ARBA00011046"/>
    </source>
</evidence>
<dbReference type="InterPro" id="IPR036390">
    <property type="entry name" value="WH_DNA-bd_sf"/>
</dbReference>
<proteinExistence type="inferred from homology"/>
<protein>
    <submittedName>
        <fullName evidence="5">Transcriptional regulator, BlaI family protein</fullName>
    </submittedName>
</protein>
<name>K6Y7V5_9ALTE</name>
<dbReference type="AlphaFoldDB" id="K6Y7V5"/>
<keyword evidence="6" id="KW-1185">Reference proteome</keyword>
<dbReference type="GO" id="GO:0003677">
    <property type="term" value="F:DNA binding"/>
    <property type="evidence" value="ECO:0007669"/>
    <property type="project" value="UniProtKB-KW"/>
</dbReference>
<dbReference type="Proteomes" id="UP000006334">
    <property type="component" value="Unassembled WGS sequence"/>
</dbReference>
<gene>
    <name evidence="5" type="ORF">GLIP_0093</name>
</gene>
<keyword evidence="2" id="KW-0805">Transcription regulation</keyword>
<dbReference type="PIRSF" id="PIRSF019455">
    <property type="entry name" value="CopR_AtkY"/>
    <property type="match status" value="1"/>
</dbReference>
<reference evidence="5 6" key="1">
    <citation type="journal article" date="2017" name="Antonie Van Leeuwenhoek">
        <title>Rhizobium rhizosphaerae sp. nov., a novel species isolated from rice rhizosphere.</title>
        <authorList>
            <person name="Zhao J.J."/>
            <person name="Zhang J."/>
            <person name="Zhang R.J."/>
            <person name="Zhang C.W."/>
            <person name="Yin H.Q."/>
            <person name="Zhang X.X."/>
        </authorList>
    </citation>
    <scope>NUCLEOTIDE SEQUENCE [LARGE SCALE GENOMIC DNA]</scope>
    <source>
        <strain evidence="5 6">E3</strain>
    </source>
</reference>
<keyword evidence="3" id="KW-0238">DNA-binding</keyword>
<dbReference type="OrthoDB" id="279010at2"/>
<dbReference type="Gene3D" id="1.10.10.10">
    <property type="entry name" value="Winged helix-like DNA-binding domain superfamily/Winged helix DNA-binding domain"/>
    <property type="match status" value="1"/>
</dbReference>
<comment type="caution">
    <text evidence="5">The sequence shown here is derived from an EMBL/GenBank/DDBJ whole genome shotgun (WGS) entry which is preliminary data.</text>
</comment>
<dbReference type="Pfam" id="PF03965">
    <property type="entry name" value="Penicillinase_R"/>
    <property type="match status" value="1"/>
</dbReference>
<organism evidence="5 6">
    <name type="scientific">Aliiglaciecola lipolytica E3</name>
    <dbReference type="NCBI Taxonomy" id="1127673"/>
    <lineage>
        <taxon>Bacteria</taxon>
        <taxon>Pseudomonadati</taxon>
        <taxon>Pseudomonadota</taxon>
        <taxon>Gammaproteobacteria</taxon>
        <taxon>Alteromonadales</taxon>
        <taxon>Alteromonadaceae</taxon>
        <taxon>Aliiglaciecola</taxon>
    </lineage>
</organism>
<evidence type="ECO:0000256" key="2">
    <source>
        <dbReference type="ARBA" id="ARBA00023015"/>
    </source>
</evidence>
<comment type="similarity">
    <text evidence="1">Belongs to the BlaI transcriptional regulatory family.</text>
</comment>
<dbReference type="InterPro" id="IPR036388">
    <property type="entry name" value="WH-like_DNA-bd_sf"/>
</dbReference>
<dbReference type="GO" id="GO:0045892">
    <property type="term" value="P:negative regulation of DNA-templated transcription"/>
    <property type="evidence" value="ECO:0007669"/>
    <property type="project" value="InterPro"/>
</dbReference>
<evidence type="ECO:0000313" key="5">
    <source>
        <dbReference type="EMBL" id="GAC12748.1"/>
    </source>
</evidence>
<dbReference type="eggNOG" id="COG3682">
    <property type="taxonomic scope" value="Bacteria"/>
</dbReference>
<dbReference type="SUPFAM" id="SSF46785">
    <property type="entry name" value="Winged helix' DNA-binding domain"/>
    <property type="match status" value="1"/>
</dbReference>
<accession>K6Y7V5</accession>
<dbReference type="STRING" id="1127673.GLIP_0093"/>
<sequence length="123" mass="14456">MEISKSELKVLNALWQSYPCSASEIVDRLDNQLEWHEKTVKTLLGRLVKKQAISFQKDGRRYLYSPLIEQKDFQQTESKHFLDRIFGGRVSPLIASFANQEKLKQEDIDQLKKIISDWEKDND</sequence>
<dbReference type="RefSeq" id="WP_008842568.1">
    <property type="nucleotide sequence ID" value="NZ_BAEN01000004.1"/>
</dbReference>